<dbReference type="Gene3D" id="3.40.50.12780">
    <property type="entry name" value="N-terminal domain of ligase-like"/>
    <property type="match status" value="1"/>
</dbReference>
<dbReference type="Pfam" id="PF00550">
    <property type="entry name" value="PP-binding"/>
    <property type="match status" value="2"/>
</dbReference>
<dbReference type="Pfam" id="PF13193">
    <property type="entry name" value="AMP-binding_C"/>
    <property type="match status" value="2"/>
</dbReference>
<organism evidence="8 9">
    <name type="scientific">Gloeothece verrucosa (strain PCC 7822)</name>
    <name type="common">Cyanothece sp. (strain PCC 7822)</name>
    <dbReference type="NCBI Taxonomy" id="497965"/>
    <lineage>
        <taxon>Bacteria</taxon>
        <taxon>Bacillati</taxon>
        <taxon>Cyanobacteriota</taxon>
        <taxon>Cyanophyceae</taxon>
        <taxon>Oscillatoriophycideae</taxon>
        <taxon>Chroococcales</taxon>
        <taxon>Aphanothecaceae</taxon>
        <taxon>Gloeothece</taxon>
        <taxon>Gloeothece verrucosa</taxon>
    </lineage>
</organism>
<dbReference type="Pfam" id="PF00501">
    <property type="entry name" value="AMP-binding"/>
    <property type="match status" value="2"/>
</dbReference>
<dbReference type="InterPro" id="IPR006162">
    <property type="entry name" value="Ppantetheine_attach_site"/>
</dbReference>
<feature type="domain" description="Carrier" evidence="7">
    <location>
        <begin position="1603"/>
        <end position="1677"/>
    </location>
</feature>
<dbReference type="GO" id="GO:0031177">
    <property type="term" value="F:phosphopantetheine binding"/>
    <property type="evidence" value="ECO:0007669"/>
    <property type="project" value="InterPro"/>
</dbReference>
<reference evidence="9" key="1">
    <citation type="journal article" date="2011" name="MBio">
        <title>Novel metabolic attributes of the genus Cyanothece, comprising a group of unicellular nitrogen-fixing Cyanobacteria.</title>
        <authorList>
            <person name="Bandyopadhyay A."/>
            <person name="Elvitigala T."/>
            <person name="Welsh E."/>
            <person name="Stockel J."/>
            <person name="Liberton M."/>
            <person name="Min H."/>
            <person name="Sherman L.A."/>
            <person name="Pakrasi H.B."/>
        </authorList>
    </citation>
    <scope>NUCLEOTIDE SEQUENCE [LARGE SCALE GENOMIC DNA]</scope>
    <source>
        <strain evidence="9">PCC 7822</strain>
        <plasmid evidence="9">Cy782201</plasmid>
    </source>
</reference>
<evidence type="ECO:0000256" key="5">
    <source>
        <dbReference type="ARBA" id="ARBA00022737"/>
    </source>
</evidence>
<keyword evidence="6" id="KW-0045">Antibiotic biosynthesis</keyword>
<dbReference type="Gene3D" id="1.10.1200.10">
    <property type="entry name" value="ACP-like"/>
    <property type="match status" value="2"/>
</dbReference>
<dbReference type="PROSITE" id="PS00455">
    <property type="entry name" value="AMP_BINDING"/>
    <property type="match status" value="2"/>
</dbReference>
<dbReference type="InterPro" id="IPR025110">
    <property type="entry name" value="AMP-bd_C"/>
</dbReference>
<keyword evidence="3" id="KW-0596">Phosphopantetheine</keyword>
<dbReference type="Gene3D" id="3.30.559.30">
    <property type="entry name" value="Nonribosomal peptide synthetase, condensation domain"/>
    <property type="match status" value="2"/>
</dbReference>
<dbReference type="InterPro" id="IPR042099">
    <property type="entry name" value="ANL_N_sf"/>
</dbReference>
<evidence type="ECO:0000256" key="4">
    <source>
        <dbReference type="ARBA" id="ARBA00022553"/>
    </source>
</evidence>
<dbReference type="InterPro" id="IPR010060">
    <property type="entry name" value="NRPS_synth"/>
</dbReference>
<evidence type="ECO:0000256" key="6">
    <source>
        <dbReference type="ARBA" id="ARBA00023194"/>
    </source>
</evidence>
<dbReference type="RefSeq" id="WP_013334574.1">
    <property type="nucleotide sequence ID" value="NC_014533.1"/>
</dbReference>
<dbReference type="InterPro" id="IPR010071">
    <property type="entry name" value="AA_adenyl_dom"/>
</dbReference>
<evidence type="ECO:0000256" key="1">
    <source>
        <dbReference type="ARBA" id="ARBA00001957"/>
    </source>
</evidence>
<dbReference type="Pfam" id="PF00668">
    <property type="entry name" value="Condensation"/>
    <property type="match status" value="2"/>
</dbReference>
<comment type="similarity">
    <text evidence="2">Belongs to the ATP-dependent AMP-binding enzyme family.</text>
</comment>
<dbReference type="SMART" id="SM01294">
    <property type="entry name" value="PKS_PP_betabranch"/>
    <property type="match status" value="1"/>
</dbReference>
<dbReference type="InterPro" id="IPR020806">
    <property type="entry name" value="PKS_PP-bd"/>
</dbReference>
<geneLocation type="plasmid" evidence="8 9">
    <name>Cy782201</name>
</geneLocation>
<dbReference type="GO" id="GO:0044550">
    <property type="term" value="P:secondary metabolite biosynthetic process"/>
    <property type="evidence" value="ECO:0007669"/>
    <property type="project" value="UniProtKB-ARBA"/>
</dbReference>
<dbReference type="EMBL" id="CP002199">
    <property type="protein sequence ID" value="ADN17824.1"/>
    <property type="molecule type" value="Genomic_DNA"/>
</dbReference>
<name>E0ULJ4_GLOV7</name>
<dbReference type="PANTHER" id="PTHR45527:SF14">
    <property type="entry name" value="PLIPASTATIN SYNTHASE SUBUNIT B"/>
    <property type="match status" value="1"/>
</dbReference>
<dbReference type="FunFam" id="3.40.50.12780:FF:000012">
    <property type="entry name" value="Non-ribosomal peptide synthetase"/>
    <property type="match status" value="2"/>
</dbReference>
<dbReference type="Gene3D" id="3.30.300.30">
    <property type="match status" value="2"/>
</dbReference>
<evidence type="ECO:0000259" key="7">
    <source>
        <dbReference type="PROSITE" id="PS50075"/>
    </source>
</evidence>
<dbReference type="SUPFAM" id="SSF52777">
    <property type="entry name" value="CoA-dependent acyltransferases"/>
    <property type="match status" value="4"/>
</dbReference>
<dbReference type="PANTHER" id="PTHR45527">
    <property type="entry name" value="NONRIBOSOMAL PEPTIDE SYNTHETASE"/>
    <property type="match status" value="1"/>
</dbReference>
<dbReference type="GO" id="GO:0008610">
    <property type="term" value="P:lipid biosynthetic process"/>
    <property type="evidence" value="ECO:0007669"/>
    <property type="project" value="UniProtKB-ARBA"/>
</dbReference>
<protein>
    <submittedName>
        <fullName evidence="8">Amino acid adenylation domain protein</fullName>
    </submittedName>
</protein>
<dbReference type="GO" id="GO:0003824">
    <property type="term" value="F:catalytic activity"/>
    <property type="evidence" value="ECO:0007669"/>
    <property type="project" value="UniProtKB-KW"/>
</dbReference>
<dbReference type="NCBIfam" id="NF003417">
    <property type="entry name" value="PRK04813.1"/>
    <property type="match status" value="2"/>
</dbReference>
<dbReference type="Gene3D" id="3.30.559.10">
    <property type="entry name" value="Chloramphenicol acetyltransferase-like domain"/>
    <property type="match status" value="2"/>
</dbReference>
<dbReference type="CDD" id="cd19531">
    <property type="entry name" value="LCL_NRPS-like"/>
    <property type="match status" value="1"/>
</dbReference>
<comment type="cofactor">
    <cofactor evidence="1">
        <name>pantetheine 4'-phosphate</name>
        <dbReference type="ChEBI" id="CHEBI:47942"/>
    </cofactor>
</comment>
<keyword evidence="9" id="KW-1185">Reference proteome</keyword>
<dbReference type="Gene3D" id="3.40.50.980">
    <property type="match status" value="2"/>
</dbReference>
<dbReference type="GO" id="GO:0043041">
    <property type="term" value="P:amino acid activation for nonribosomal peptide biosynthetic process"/>
    <property type="evidence" value="ECO:0007669"/>
    <property type="project" value="TreeGrafter"/>
</dbReference>
<dbReference type="CDD" id="cd19534">
    <property type="entry name" value="E_NRPS"/>
    <property type="match status" value="1"/>
</dbReference>
<dbReference type="HOGENOM" id="CLU_000022_2_2_3"/>
<dbReference type="InterPro" id="IPR045851">
    <property type="entry name" value="AMP-bd_C_sf"/>
</dbReference>
<dbReference type="PROSITE" id="PS00012">
    <property type="entry name" value="PHOSPHOPANTETHEINE"/>
    <property type="match status" value="2"/>
</dbReference>
<dbReference type="NCBIfam" id="TIGR01733">
    <property type="entry name" value="AA-adenyl-dom"/>
    <property type="match status" value="2"/>
</dbReference>
<dbReference type="SUPFAM" id="SSF56801">
    <property type="entry name" value="Acetyl-CoA synthetase-like"/>
    <property type="match status" value="2"/>
</dbReference>
<dbReference type="FunFam" id="2.30.38.10:FF:000001">
    <property type="entry name" value="Non-ribosomal peptide synthetase PvdI"/>
    <property type="match status" value="2"/>
</dbReference>
<dbReference type="InterPro" id="IPR036736">
    <property type="entry name" value="ACP-like_sf"/>
</dbReference>
<dbReference type="OrthoDB" id="9757538at2"/>
<evidence type="ECO:0000256" key="2">
    <source>
        <dbReference type="ARBA" id="ARBA00006432"/>
    </source>
</evidence>
<evidence type="ECO:0000313" key="8">
    <source>
        <dbReference type="EMBL" id="ADN17824.1"/>
    </source>
</evidence>
<keyword evidence="8" id="KW-0614">Plasmid</keyword>
<dbReference type="GO" id="GO:0017000">
    <property type="term" value="P:antibiotic biosynthetic process"/>
    <property type="evidence" value="ECO:0007669"/>
    <property type="project" value="UniProtKB-KW"/>
</dbReference>
<evidence type="ECO:0000313" key="9">
    <source>
        <dbReference type="Proteomes" id="UP000008206"/>
    </source>
</evidence>
<dbReference type="GO" id="GO:0005829">
    <property type="term" value="C:cytosol"/>
    <property type="evidence" value="ECO:0007669"/>
    <property type="project" value="TreeGrafter"/>
</dbReference>
<dbReference type="FunFam" id="3.30.300.30:FF:000010">
    <property type="entry name" value="Enterobactin synthetase component F"/>
    <property type="match status" value="2"/>
</dbReference>
<dbReference type="Proteomes" id="UP000008206">
    <property type="component" value="Plasmid Cy782201"/>
</dbReference>
<gene>
    <name evidence="8" type="ordered locus">Cyan7822_5976</name>
</gene>
<accession>E0ULJ4</accession>
<dbReference type="SMART" id="SM00823">
    <property type="entry name" value="PKS_PP"/>
    <property type="match status" value="2"/>
</dbReference>
<keyword evidence="4" id="KW-0597">Phosphoprotein</keyword>
<feature type="domain" description="Carrier" evidence="7">
    <location>
        <begin position="520"/>
        <end position="595"/>
    </location>
</feature>
<sequence length="2164" mass="245569">MLNKCIHHLFETQVEQTPEAAAIAFKERELTYQELNIKANQLAYYLQTLGIKSETLVGLCVDSSLEMIIGMLGILKAGGAYVPLDPAYPQERLSYMVQDSQISLLVTGAKWSNLITNYEGAVVCLDSQWSDIAQYSSSNLINTVKPNNLAYIIYTSGSTGKPKGVMIEHQSLVNYIQLIIDQYQLVKAEGVLQFASISFDVAAEEIYSSLCSGATLVLRTEEMISSIPLFVKKSEELSINVWNLPTAYWHLLVQELINRKIALPNSLRLVIIGGEKAQSEAVKQWLKRVGTFPQLINIYGPTETTIGATICKLSELTESQLNRSEIPIGKSIGNNIQVYVLDENIKILPTEVEGEIYIGGLGVARGYLNRPELTAEKFIQSPFNPSERLYKTGDLGLYLTDGNLEYRGRIDYQVKINGFRIELGEIENFLRQHPQVAQTLVIDREDSLGNKSLVAYIVPYLAEENLTTNLEKYLTNKLPSYMIPRNFVVLENLPLTVNGKVDRKALPIPYFTQTDRKIVTPRNPQEEALAQIWSKVFGLRQIGVNENFFQLGGHSLIAVQILSRIRDTFKVEISLENLLNNPTVSELVQVIAQQQNKQQKSSFTEIKPIPREGYLPVSFAQERVYFIEQLSSSVTAYQFQEILQIKGYLNISILEKSLTEILRRHEIFRTTFPTINGKLVQLIHPPQPVKLPVINLQNFSEEEQAQEIARLTEKSIHKPFNISQLPLIHWTLLKLSDQEWVLIHVEHHMVHDGWSFNLFLKELIILYQAFSEGKPSPLNEPSIQFVDFAHWQREWVKTEQAQTQLDYWQKKLTGMPPLLELPLDRPRPTEQTYSGGMIRVDLPLDMCKSLRALGRQEGVTLFMSMFAVFLTQIYRYTGQEDICIGSGVANRRLRQTEELIGMIVNNIVFRTDVSGNPTFRELLNRVRQVTLEGYANEDLPFDKVVEILKPVRHLSYNPLFQVMFSFHDAQLPDLNLPGLSIKQNEAVSNSSAKFDLDIVVIPRYEQRVSCHSTAQIKSNETEGITMVWEYNSDLFDRSTIERMITDYQTLLSGILANPYQRLSQYSLLKEEQKHQLLVAWNQTDTKYPAVNTIHQLFEEQVRKNPEAIAVVCGQEKINYQQLNEKANQLAHYLRTLGVKSDDLVGICLERSLEMIIGVLGILKAGAAYLSLDPVYPKERLDYMMIDAKVSIVVTLEKYAYLTNNQAVKSVYLDSQKAIIEEQNTANFEAEIGTKNLAYIIYTSGSTGQPKGVLIEHKSLINLTQSAINQYQINVKDKVLQFASINFDAAAEEIYPCLSSGGTLVLRTEEMMKSVANFIQKSQEKGITIWDLPTAYWHLLVTEIMQENLSLPPSLRLVILGGERVLPERVKMWQEYVGYYPKLVNSYGPTEATVVSTLYYLPDAPVKGGEIPIGKPINNVQVYILDQYLQPMPLGVPGELYIGGLGIARGYLNRPELTAEKFIDNPFKAGDKLYKTGDLVRYKPDGNLEFLGRIDSQVKIRGFRIELAEIEAILNQYSRIKQAVVIAREDHPGNKQLVAYLLGKQNQVTLEEIRYYLKEKLPAYMVPSVFIFLDEIPLTPNGKVDYKALPIPDKTLSYTQDITVPTSQTEKQLASIWAEVLRLQQVGIHDNFFELGGDSIISIQMISKANQMGIQLIPKQLFQYQTIAELATVIGTSQQIEANQNVVTGILPLTPIQCWFFEQNLAETHFFNQSALIEVPATLDPDLLKGVLQQLLSHHDALRLRYEEKNGQIQQINDGLNEIVPLSVIDLSHLSTNDQAAAINRYDSELQRSLNLTSGEIVKVALFKLGNQQANQLLIVIHHLAVDGISWRILLEDLTTAYQQISQDQAIKLPRKTTSFQDWSKRLVSYSQSDKLKHELSYWLSQFPTKIQPLPVDYNPEQDVNLLSSAKATNLSLTEEETRGLLQDVPSAYNTQINDILLTALVESFGQWTGENALLVDLEGHGRENLFDDIDLSRTVGWFTTLFPLKLERSQTGKPQETLKTVKEQLRHLPNHGISYGILRYLSKDKEVIYNCEQLIKPQVSFNYLGQFDQVLSATGVLGTVKEWKSDHTSLGYRSHLLEVSGLIHSHKLEIQFVYSENIHRLETIEQLAKQFMKILRNLIVHCQAIETKSYTPSDFAAAQISQQQLDKFLNKIAQKQSRKK</sequence>
<dbReference type="InterPro" id="IPR001242">
    <property type="entry name" value="Condensation_dom"/>
</dbReference>
<evidence type="ECO:0000256" key="3">
    <source>
        <dbReference type="ARBA" id="ARBA00022450"/>
    </source>
</evidence>
<dbReference type="FunFam" id="3.40.50.980:FF:000001">
    <property type="entry name" value="Non-ribosomal peptide synthetase"/>
    <property type="match status" value="2"/>
</dbReference>
<dbReference type="InterPro" id="IPR009081">
    <property type="entry name" value="PP-bd_ACP"/>
</dbReference>
<dbReference type="Gene3D" id="2.30.38.10">
    <property type="entry name" value="Luciferase, Domain 3"/>
    <property type="match status" value="1"/>
</dbReference>
<dbReference type="NCBIfam" id="TIGR01720">
    <property type="entry name" value="NRPS-para261"/>
    <property type="match status" value="1"/>
</dbReference>
<dbReference type="InterPro" id="IPR000873">
    <property type="entry name" value="AMP-dep_synth/lig_dom"/>
</dbReference>
<proteinExistence type="inferred from homology"/>
<dbReference type="FunFam" id="1.10.1200.10:FF:000005">
    <property type="entry name" value="Nonribosomal peptide synthetase 1"/>
    <property type="match status" value="2"/>
</dbReference>
<dbReference type="InterPro" id="IPR020845">
    <property type="entry name" value="AMP-binding_CS"/>
</dbReference>
<dbReference type="SUPFAM" id="SSF47336">
    <property type="entry name" value="ACP-like"/>
    <property type="match status" value="2"/>
</dbReference>
<keyword evidence="5" id="KW-0677">Repeat</keyword>
<dbReference type="KEGG" id="cyj:Cyan7822_5976"/>
<dbReference type="PROSITE" id="PS50075">
    <property type="entry name" value="CARRIER"/>
    <property type="match status" value="2"/>
</dbReference>
<dbReference type="InterPro" id="IPR023213">
    <property type="entry name" value="CAT-like_dom_sf"/>
</dbReference>